<dbReference type="InterPro" id="IPR011009">
    <property type="entry name" value="Kinase-like_dom_sf"/>
</dbReference>
<dbReference type="CDD" id="cd06610">
    <property type="entry name" value="STKc_OSR1_SPAK"/>
    <property type="match status" value="1"/>
</dbReference>
<dbReference type="Pfam" id="PF03690">
    <property type="entry name" value="MYG1_exonuc"/>
    <property type="match status" value="1"/>
</dbReference>
<keyword evidence="6" id="KW-1185">Reference proteome</keyword>
<dbReference type="PROSITE" id="PS50011">
    <property type="entry name" value="PROTEIN_KINASE_DOM"/>
    <property type="match status" value="1"/>
</dbReference>
<protein>
    <recommendedName>
        <fullName evidence="4">Protein kinase domain-containing protein</fullName>
    </recommendedName>
</protein>
<dbReference type="PROSITE" id="PS00107">
    <property type="entry name" value="PROTEIN_KINASE_ATP"/>
    <property type="match status" value="1"/>
</dbReference>
<feature type="compositionally biased region" description="Acidic residues" evidence="3">
    <location>
        <begin position="357"/>
        <end position="366"/>
    </location>
</feature>
<feature type="compositionally biased region" description="Basic and acidic residues" evidence="3">
    <location>
        <begin position="1123"/>
        <end position="1143"/>
    </location>
</feature>
<evidence type="ECO:0000256" key="3">
    <source>
        <dbReference type="SAM" id="MobiDB-lite"/>
    </source>
</evidence>
<proteinExistence type="inferred from homology"/>
<dbReference type="InterPro" id="IPR003226">
    <property type="entry name" value="MYG1_exonuclease"/>
</dbReference>
<evidence type="ECO:0000256" key="2">
    <source>
        <dbReference type="PROSITE-ProRule" id="PRU10141"/>
    </source>
</evidence>
<dbReference type="FunFam" id="1.10.510.10:FF:000125">
    <property type="entry name" value="serine/threonine-protein kinase BLUS1-like isoform X2"/>
    <property type="match status" value="1"/>
</dbReference>
<feature type="domain" description="Protein kinase" evidence="4">
    <location>
        <begin position="18"/>
        <end position="279"/>
    </location>
</feature>
<accession>A0AAN7K7M7</accession>
<reference evidence="5 6" key="1">
    <citation type="journal article" date="2023" name="Hortic Res">
        <title>Pangenome of water caltrop reveals structural variations and asymmetric subgenome divergence after allopolyploidization.</title>
        <authorList>
            <person name="Zhang X."/>
            <person name="Chen Y."/>
            <person name="Wang L."/>
            <person name="Yuan Y."/>
            <person name="Fang M."/>
            <person name="Shi L."/>
            <person name="Lu R."/>
            <person name="Comes H.P."/>
            <person name="Ma Y."/>
            <person name="Chen Y."/>
            <person name="Huang G."/>
            <person name="Zhou Y."/>
            <person name="Zheng Z."/>
            <person name="Qiu Y."/>
        </authorList>
    </citation>
    <scope>NUCLEOTIDE SEQUENCE [LARGE SCALE GENOMIC DNA]</scope>
    <source>
        <tissue evidence="5">Roots</tissue>
    </source>
</reference>
<dbReference type="GO" id="GO:0043539">
    <property type="term" value="F:protein serine/threonine kinase activator activity"/>
    <property type="evidence" value="ECO:0007669"/>
    <property type="project" value="InterPro"/>
</dbReference>
<dbReference type="InterPro" id="IPR047173">
    <property type="entry name" value="STRAD_A/B-like"/>
</dbReference>
<feature type="region of interest" description="Disordered" evidence="3">
    <location>
        <begin position="1104"/>
        <end position="1150"/>
    </location>
</feature>
<dbReference type="PANTHER" id="PTHR48014">
    <property type="entry name" value="SERINE/THREONINE-PROTEIN KINASE FRAY2"/>
    <property type="match status" value="1"/>
</dbReference>
<dbReference type="GO" id="GO:0005524">
    <property type="term" value="F:ATP binding"/>
    <property type="evidence" value="ECO:0007669"/>
    <property type="project" value="UniProtKB-UniRule"/>
</dbReference>
<dbReference type="EMBL" id="JAXIOK010000009">
    <property type="protein sequence ID" value="KAK4761514.1"/>
    <property type="molecule type" value="Genomic_DNA"/>
</dbReference>
<evidence type="ECO:0000256" key="1">
    <source>
        <dbReference type="ARBA" id="ARBA00008874"/>
    </source>
</evidence>
<comment type="similarity">
    <text evidence="1">Belongs to the protein kinase superfamily. STE Ser/Thr protein kinase family. STE20 subfamily.</text>
</comment>
<sequence length="1212" mass="135127">MPRMGGSQRSYSANYSDYKLLEEVGYGASATVFRAIYIPFNEVVAVKCLDLDRCNSNLDDIRREAQTMSLIDHPNAIKAHCSFVVDHNLWVVMPFMAEGSCLHLMKIHYPDGFDEPAICSILKETLKALDYLHQQGHIHRDVKAGNILLDSNGVVKLADFGVSACMFETGDRQRSRNTFVGTPCWMAPEVLQPGSGYNSKADIWSFGITALELAHGHAPFSKYPPMKVLLMTIQNAPPGLDYDRDKKFSKLFKEMIAMCLVKDQMKRPTAEKLLKHSFFKNAKPPEHSVKNLFTDLPPLWQRVKAIQLKDAAQLALKKMPSAEQEALSQSEYQRGVSAWNFDIDDLKAQALLLRDDDDIQEGNDENDSNKTTTSSKDIDEHKSSTDSDILPVEGQGNTNQDEFSSSDSLKGKGKIAGSIIVEPSGQEKLNFKTNDINNDIVPHVIEKDRQAKIKAPVRSRQTQSGPLVPNAVLGHSPPERWYTSDRGENENVAASEKPKIEVRKAPSFSGPLMLPNRASANSLSAPIKSSGGFRDSLDEKSKANLVQIKGRFSVTSENLDLVKVWISCNCMFIKCIIAANLLYILQDIPLTSVPRRSQGSPLRKSASVGEWVFEPKQVPTNHPIKDFGSTCLPASAIMPHLQNLLQQTSLQQELIASLLNSLPPNEADATQNGKLIPLPHGSEMNGIVAETSASQRERLLLIKVSELQARMMNLTFELTAEKLKYIRLQQQLNSLSSPEQNGGQREEGACICWRRYQSTTTNKYKYIIDLNLRGRCSCSNFSCLWPPWQMKLRLDLLDWSFFRFGDAMLTSSALSSASELVFPNKLGKEKPQGRVKAWTWVLARNGEGMFLGGHAKEVRCNSSEEVEALVLIQGVLLAKEMQYWEFILETNSTMVEVSELLHEKLISAMFSKFGSLQKKKKKKKKGSLASRKGFWKQKQKRTLFNFHRHSPNLPLGFPFMAAASPTVSSPPYSTASPSNAPEVKRVGTHNGSFHCDEALGCFMIRLTSKFRNAHIVRTRDPQVLEDLDAVLDVGGIYDPIRDRYDHHQKGFEEVFGYGFSTKLSSAGLVYKGKYIYLPSFFELLFYPELAPPSPEKSLHLRPSRWEESGGHCDRRTGGLHSDGTLRSKREHGVPAGHREPKAEVDDEGGGCGVLATRKEGRGDTYLGPMPFDSHEELTMRGYHIVPGVVDGGMFRSVAVAEGAESSDHVDGR</sequence>
<feature type="binding site" evidence="2">
    <location>
        <position position="47"/>
    </location>
    <ligand>
        <name>ATP</name>
        <dbReference type="ChEBI" id="CHEBI:30616"/>
    </ligand>
</feature>
<keyword evidence="2" id="KW-0067">ATP-binding</keyword>
<keyword evidence="2" id="KW-0547">Nucleotide-binding</keyword>
<dbReference type="Gene3D" id="3.30.200.20">
    <property type="entry name" value="Phosphorylase Kinase, domain 1"/>
    <property type="match status" value="1"/>
</dbReference>
<organism evidence="5 6">
    <name type="scientific">Trapa incisa</name>
    <dbReference type="NCBI Taxonomy" id="236973"/>
    <lineage>
        <taxon>Eukaryota</taxon>
        <taxon>Viridiplantae</taxon>
        <taxon>Streptophyta</taxon>
        <taxon>Embryophyta</taxon>
        <taxon>Tracheophyta</taxon>
        <taxon>Spermatophyta</taxon>
        <taxon>Magnoliopsida</taxon>
        <taxon>eudicotyledons</taxon>
        <taxon>Gunneridae</taxon>
        <taxon>Pentapetalae</taxon>
        <taxon>rosids</taxon>
        <taxon>malvids</taxon>
        <taxon>Myrtales</taxon>
        <taxon>Lythraceae</taxon>
        <taxon>Trapa</taxon>
    </lineage>
</organism>
<name>A0AAN7K7M7_9MYRT</name>
<evidence type="ECO:0000313" key="5">
    <source>
        <dbReference type="EMBL" id="KAK4761514.1"/>
    </source>
</evidence>
<evidence type="ECO:0000259" key="4">
    <source>
        <dbReference type="PROSITE" id="PS50011"/>
    </source>
</evidence>
<dbReference type="Proteomes" id="UP001345219">
    <property type="component" value="Chromosome 23"/>
</dbReference>
<dbReference type="FunFam" id="3.30.200.20:FF:000099">
    <property type="entry name" value="Serine/threonine-protein kinase BLUS1"/>
    <property type="match status" value="1"/>
</dbReference>
<comment type="caution">
    <text evidence="5">The sequence shown here is derived from an EMBL/GenBank/DDBJ whole genome shotgun (WGS) entry which is preliminary data.</text>
</comment>
<dbReference type="AlphaFoldDB" id="A0AAN7K7M7"/>
<dbReference type="Gene3D" id="1.10.510.10">
    <property type="entry name" value="Transferase(Phosphotransferase) domain 1"/>
    <property type="match status" value="1"/>
</dbReference>
<feature type="compositionally biased region" description="Basic and acidic residues" evidence="3">
    <location>
        <begin position="1104"/>
        <end position="1116"/>
    </location>
</feature>
<feature type="region of interest" description="Disordered" evidence="3">
    <location>
        <begin position="357"/>
        <end position="411"/>
    </location>
</feature>
<dbReference type="GO" id="GO:0004672">
    <property type="term" value="F:protein kinase activity"/>
    <property type="evidence" value="ECO:0007669"/>
    <property type="project" value="InterPro"/>
</dbReference>
<feature type="region of interest" description="Disordered" evidence="3">
    <location>
        <begin position="452"/>
        <end position="476"/>
    </location>
</feature>
<dbReference type="Pfam" id="PF00069">
    <property type="entry name" value="Pkinase"/>
    <property type="match status" value="1"/>
</dbReference>
<dbReference type="SUPFAM" id="SSF56112">
    <property type="entry name" value="Protein kinase-like (PK-like)"/>
    <property type="match status" value="1"/>
</dbReference>
<evidence type="ECO:0000313" key="6">
    <source>
        <dbReference type="Proteomes" id="UP001345219"/>
    </source>
</evidence>
<dbReference type="InterPro" id="IPR000719">
    <property type="entry name" value="Prot_kinase_dom"/>
</dbReference>
<dbReference type="PANTHER" id="PTHR48014:SF21">
    <property type="entry name" value="SERINE_THREONINE-PROTEIN KINASE FRAY2"/>
    <property type="match status" value="1"/>
</dbReference>
<feature type="compositionally biased region" description="Polar residues" evidence="3">
    <location>
        <begin position="395"/>
        <end position="408"/>
    </location>
</feature>
<dbReference type="InterPro" id="IPR017441">
    <property type="entry name" value="Protein_kinase_ATP_BS"/>
</dbReference>
<feature type="compositionally biased region" description="Basic and acidic residues" evidence="3">
    <location>
        <begin position="376"/>
        <end position="385"/>
    </location>
</feature>
<dbReference type="SMART" id="SM00220">
    <property type="entry name" value="S_TKc"/>
    <property type="match status" value="1"/>
</dbReference>
<gene>
    <name evidence="5" type="ORF">SAY87_029398</name>
</gene>